<dbReference type="Pfam" id="PF18966">
    <property type="entry name" value="Lipoprotein_23"/>
    <property type="match status" value="1"/>
</dbReference>
<dbReference type="Proteomes" id="UP001601197">
    <property type="component" value="Unassembled WGS sequence"/>
</dbReference>
<evidence type="ECO:0000256" key="1">
    <source>
        <dbReference type="SAM" id="MobiDB-lite"/>
    </source>
</evidence>
<name>A0ABW6L4T3_9ACTN</name>
<keyword evidence="2" id="KW-0449">Lipoprotein</keyword>
<evidence type="ECO:0000313" key="3">
    <source>
        <dbReference type="Proteomes" id="UP001601197"/>
    </source>
</evidence>
<protein>
    <submittedName>
        <fullName evidence="2">Lipoprotein</fullName>
    </submittedName>
</protein>
<feature type="region of interest" description="Disordered" evidence="1">
    <location>
        <begin position="204"/>
        <end position="265"/>
    </location>
</feature>
<proteinExistence type="predicted"/>
<dbReference type="EMBL" id="JBIAFJ010000057">
    <property type="protein sequence ID" value="MFE9174512.1"/>
    <property type="molecule type" value="Genomic_DNA"/>
</dbReference>
<keyword evidence="3" id="KW-1185">Reference proteome</keyword>
<evidence type="ECO:0000313" key="2">
    <source>
        <dbReference type="EMBL" id="MFE9174512.1"/>
    </source>
</evidence>
<comment type="caution">
    <text evidence="2">The sequence shown here is derived from an EMBL/GenBank/DDBJ whole genome shotgun (WGS) entry which is preliminary data.</text>
</comment>
<accession>A0ABW6L4T3</accession>
<sequence>MVGTGAGTAWRGAAAVVVLLGGVPTACSGASDPVDGTVPAAGASATAVAGTAAARSGGSVGARGSARGLPVTFDIAAGWEAGAVRRRAGVSPAAEEAADALLCQGPVTAGREIGARPAGNIGFPRVRTGVPDAGDARTVLRAFVAAEGAVSEEKYRPFRAGGFEGAEVEYVRTSGILDESKQERALAVGTPAGRGVLHLGVLDTGGGTSGCSPPTNSPRGPRAPPERYAARRGGQLTPCRSGRGGYPTGARRPLCPAGTADRPVR</sequence>
<dbReference type="RefSeq" id="WP_388354509.1">
    <property type="nucleotide sequence ID" value="NZ_JBIAFJ010000057.1"/>
</dbReference>
<dbReference type="InterPro" id="IPR044058">
    <property type="entry name" value="Lipoprotein_23"/>
</dbReference>
<feature type="compositionally biased region" description="Low complexity" evidence="1">
    <location>
        <begin position="210"/>
        <end position="220"/>
    </location>
</feature>
<gene>
    <name evidence="2" type="ORF">ACFYNZ_34625</name>
</gene>
<organism evidence="2 3">
    <name type="scientific">Streptomyces kebangsaanensis</name>
    <dbReference type="NCBI Taxonomy" id="864058"/>
    <lineage>
        <taxon>Bacteria</taxon>
        <taxon>Bacillati</taxon>
        <taxon>Actinomycetota</taxon>
        <taxon>Actinomycetes</taxon>
        <taxon>Kitasatosporales</taxon>
        <taxon>Streptomycetaceae</taxon>
        <taxon>Streptomyces</taxon>
    </lineage>
</organism>
<reference evidence="2 3" key="1">
    <citation type="submission" date="2024-10" db="EMBL/GenBank/DDBJ databases">
        <title>The Natural Products Discovery Center: Release of the First 8490 Sequenced Strains for Exploring Actinobacteria Biosynthetic Diversity.</title>
        <authorList>
            <person name="Kalkreuter E."/>
            <person name="Kautsar S.A."/>
            <person name="Yang D."/>
            <person name="Bader C.D."/>
            <person name="Teijaro C.N."/>
            <person name="Fluegel L."/>
            <person name="Davis C.M."/>
            <person name="Simpson J.R."/>
            <person name="Lauterbach L."/>
            <person name="Steele A.D."/>
            <person name="Gui C."/>
            <person name="Meng S."/>
            <person name="Li G."/>
            <person name="Viehrig K."/>
            <person name="Ye F."/>
            <person name="Su P."/>
            <person name="Kiefer A.F."/>
            <person name="Nichols A."/>
            <person name="Cepeda A.J."/>
            <person name="Yan W."/>
            <person name="Fan B."/>
            <person name="Jiang Y."/>
            <person name="Adhikari A."/>
            <person name="Zheng C.-J."/>
            <person name="Schuster L."/>
            <person name="Cowan T.M."/>
            <person name="Smanski M.J."/>
            <person name="Chevrette M.G."/>
            <person name="De Carvalho L.P.S."/>
            <person name="Shen B."/>
        </authorList>
    </citation>
    <scope>NUCLEOTIDE SEQUENCE [LARGE SCALE GENOMIC DNA]</scope>
    <source>
        <strain evidence="2 3">NPDC007147</strain>
    </source>
</reference>